<evidence type="ECO:0000256" key="1">
    <source>
        <dbReference type="ARBA" id="ARBA00004685"/>
    </source>
</evidence>
<dbReference type="PANTHER" id="PTHR22946">
    <property type="entry name" value="DIENELACTONE HYDROLASE DOMAIN-CONTAINING PROTEIN-RELATED"/>
    <property type="match status" value="1"/>
</dbReference>
<evidence type="ECO:0000313" key="4">
    <source>
        <dbReference type="Proteomes" id="UP000775872"/>
    </source>
</evidence>
<protein>
    <submittedName>
        <fullName evidence="3">Uncharacterized protein</fullName>
    </submittedName>
</protein>
<comment type="pathway">
    <text evidence="1">Mycotoxin biosynthesis.</text>
</comment>
<dbReference type="SUPFAM" id="SSF53474">
    <property type="entry name" value="alpha/beta-Hydrolases"/>
    <property type="match status" value="1"/>
</dbReference>
<dbReference type="GO" id="GO:0016787">
    <property type="term" value="F:hydrolase activity"/>
    <property type="evidence" value="ECO:0007669"/>
    <property type="project" value="UniProtKB-KW"/>
</dbReference>
<dbReference type="Proteomes" id="UP000775872">
    <property type="component" value="Unassembled WGS sequence"/>
</dbReference>
<keyword evidence="4" id="KW-1185">Reference proteome</keyword>
<gene>
    <name evidence="3" type="ORF">CSOL1703_00016796</name>
</gene>
<dbReference type="OrthoDB" id="249703at2759"/>
<sequence length="422" mass="46138">MHSFFRSQFLNFETIRILGTAAYGGAEVAEVLEAVGQIRENDPDSWRAAWSRQAELAEKTAEDARLGGHGRAARRAFLRASNYTRASAYMMVGDGLGESDPRTCGILRKSGQLFNEALALFDHPVRPLEIPYTEDTSLPAYLYLPAASKRLPGGKTPLIINFIGADSIQEEIFYMFPAEGPELGYAVLTVEGPGHGLMLHQHGIPMCPNWEEVVGKAVMGHMSQYAEQNKDLGLDMDRVVVAGASLGAYFALRTAADPRCKACVAVDPIYDLWEFAAKRSGPAICHLWKQGWVPDGVMNTAMSLSVRLSWETRWQIYTSARFLGAQSPVEILRAMQKFTLGGGYLDKVTCPVLVTGGADALYTDAQSDTALIFDQLSNASHKELWVGPTPGQGSLQAKMGALPYCNQRVFAFLDGRFGVSRG</sequence>
<dbReference type="InterPro" id="IPR010520">
    <property type="entry name" value="FrsA-like"/>
</dbReference>
<evidence type="ECO:0000313" key="3">
    <source>
        <dbReference type="EMBL" id="CAH0054722.1"/>
    </source>
</evidence>
<dbReference type="EMBL" id="CABFOC020000051">
    <property type="protein sequence ID" value="CAH0054722.1"/>
    <property type="molecule type" value="Genomic_DNA"/>
</dbReference>
<keyword evidence="2" id="KW-0378">Hydrolase</keyword>
<name>A0A9N9ZE78_9HYPO</name>
<reference evidence="3" key="1">
    <citation type="submission" date="2021-10" db="EMBL/GenBank/DDBJ databases">
        <authorList>
            <person name="Piombo E."/>
        </authorList>
    </citation>
    <scope>NUCLEOTIDE SEQUENCE</scope>
</reference>
<organism evidence="3 4">
    <name type="scientific">Clonostachys solani</name>
    <dbReference type="NCBI Taxonomy" id="160281"/>
    <lineage>
        <taxon>Eukaryota</taxon>
        <taxon>Fungi</taxon>
        <taxon>Dikarya</taxon>
        <taxon>Ascomycota</taxon>
        <taxon>Pezizomycotina</taxon>
        <taxon>Sordariomycetes</taxon>
        <taxon>Hypocreomycetidae</taxon>
        <taxon>Hypocreales</taxon>
        <taxon>Bionectriaceae</taxon>
        <taxon>Clonostachys</taxon>
    </lineage>
</organism>
<dbReference type="Gene3D" id="3.40.50.1820">
    <property type="entry name" value="alpha/beta hydrolase"/>
    <property type="match status" value="1"/>
</dbReference>
<dbReference type="InterPro" id="IPR029058">
    <property type="entry name" value="AB_hydrolase_fold"/>
</dbReference>
<accession>A0A9N9ZE78</accession>
<evidence type="ECO:0000256" key="2">
    <source>
        <dbReference type="ARBA" id="ARBA00022801"/>
    </source>
</evidence>
<dbReference type="Gene3D" id="1.20.1440.110">
    <property type="entry name" value="acylaminoacyl peptidase"/>
    <property type="match status" value="1"/>
</dbReference>
<dbReference type="AlphaFoldDB" id="A0A9N9ZE78"/>
<dbReference type="Pfam" id="PF06500">
    <property type="entry name" value="FrsA-like"/>
    <property type="match status" value="1"/>
</dbReference>
<dbReference type="PANTHER" id="PTHR22946:SF13">
    <property type="entry name" value="ALPHA_BETA HYDROLASE PSOB"/>
    <property type="match status" value="1"/>
</dbReference>
<proteinExistence type="predicted"/>
<dbReference type="InterPro" id="IPR050261">
    <property type="entry name" value="FrsA_esterase"/>
</dbReference>
<comment type="caution">
    <text evidence="3">The sequence shown here is derived from an EMBL/GenBank/DDBJ whole genome shotgun (WGS) entry which is preliminary data.</text>
</comment>